<dbReference type="SMART" id="SM00450">
    <property type="entry name" value="RHOD"/>
    <property type="match status" value="1"/>
</dbReference>
<gene>
    <name evidence="3" type="ORF">V6255_05520</name>
</gene>
<dbReference type="PROSITE" id="PS50206">
    <property type="entry name" value="RHODANESE_3"/>
    <property type="match status" value="1"/>
</dbReference>
<comment type="caution">
    <text evidence="3">The sequence shown here is derived from an EMBL/GenBank/DDBJ whole genome shotgun (WGS) entry which is preliminary data.</text>
</comment>
<dbReference type="InterPro" id="IPR036873">
    <property type="entry name" value="Rhodanese-like_dom_sf"/>
</dbReference>
<dbReference type="Gene3D" id="3.40.250.10">
    <property type="entry name" value="Rhodanese-like domain"/>
    <property type="match status" value="1"/>
</dbReference>
<keyword evidence="1" id="KW-0472">Membrane</keyword>
<keyword evidence="1" id="KW-1133">Transmembrane helix</keyword>
<proteinExistence type="predicted"/>
<dbReference type="PANTHER" id="PTHR43031">
    <property type="entry name" value="FAD-DEPENDENT OXIDOREDUCTASE"/>
    <property type="match status" value="1"/>
</dbReference>
<evidence type="ECO:0000259" key="2">
    <source>
        <dbReference type="PROSITE" id="PS50206"/>
    </source>
</evidence>
<organism evidence="3 4">
    <name type="scientific">Psychromonas arctica</name>
    <dbReference type="NCBI Taxonomy" id="168275"/>
    <lineage>
        <taxon>Bacteria</taxon>
        <taxon>Pseudomonadati</taxon>
        <taxon>Pseudomonadota</taxon>
        <taxon>Gammaproteobacteria</taxon>
        <taxon>Alteromonadales</taxon>
        <taxon>Psychromonadaceae</taxon>
        <taxon>Psychromonas</taxon>
    </lineage>
</organism>
<feature type="transmembrane region" description="Helical" evidence="1">
    <location>
        <begin position="12"/>
        <end position="30"/>
    </location>
</feature>
<keyword evidence="1" id="KW-0812">Transmembrane</keyword>
<dbReference type="PANTHER" id="PTHR43031:SF18">
    <property type="entry name" value="RHODANESE-RELATED SULFURTRANSFERASES"/>
    <property type="match status" value="1"/>
</dbReference>
<dbReference type="Proteomes" id="UP001366060">
    <property type="component" value="Unassembled WGS sequence"/>
</dbReference>
<dbReference type="SUPFAM" id="SSF52821">
    <property type="entry name" value="Rhodanese/Cell cycle control phosphatase"/>
    <property type="match status" value="1"/>
</dbReference>
<reference evidence="3 4" key="1">
    <citation type="submission" date="2024-02" db="EMBL/GenBank/DDBJ databases">
        <title>Bacteria isolated from the canopy kelp, Nereocystis luetkeana.</title>
        <authorList>
            <person name="Pfister C.A."/>
            <person name="Younker I.T."/>
            <person name="Light S.H."/>
        </authorList>
    </citation>
    <scope>NUCLEOTIDE SEQUENCE [LARGE SCALE GENOMIC DNA]</scope>
    <source>
        <strain evidence="3 4">TI.2.07</strain>
    </source>
</reference>
<name>A0ABU9HAC8_9GAMM</name>
<evidence type="ECO:0000313" key="3">
    <source>
        <dbReference type="EMBL" id="MEL0658597.1"/>
    </source>
</evidence>
<dbReference type="RefSeq" id="WP_341627241.1">
    <property type="nucleotide sequence ID" value="NZ_JBAKBA010000009.1"/>
</dbReference>
<dbReference type="EMBL" id="JBAKBA010000009">
    <property type="protein sequence ID" value="MEL0658597.1"/>
    <property type="molecule type" value="Genomic_DNA"/>
</dbReference>
<feature type="domain" description="Rhodanese" evidence="2">
    <location>
        <begin position="50"/>
        <end position="141"/>
    </location>
</feature>
<sequence>MQEYIDFVTNNPMLAIAWVVIAAMLIHSVVKAKLSKTNNINPQEATLLINKQDAVVVDVRSADEFKKGHIVNAKNITVSQIDEGKFAAIENDKQTPIIVVCATGTRSGGAGDKLAKAGFEQVNNLFSGMSGWTAANLPTTKK</sequence>
<dbReference type="InterPro" id="IPR001763">
    <property type="entry name" value="Rhodanese-like_dom"/>
</dbReference>
<evidence type="ECO:0000313" key="4">
    <source>
        <dbReference type="Proteomes" id="UP001366060"/>
    </source>
</evidence>
<dbReference type="Pfam" id="PF00581">
    <property type="entry name" value="Rhodanese"/>
    <property type="match status" value="1"/>
</dbReference>
<accession>A0ABU9HAC8</accession>
<dbReference type="InterPro" id="IPR050229">
    <property type="entry name" value="GlpE_sulfurtransferase"/>
</dbReference>
<protein>
    <submittedName>
        <fullName evidence="3">Rhodanese-like domain-containing protein</fullName>
    </submittedName>
</protein>
<evidence type="ECO:0000256" key="1">
    <source>
        <dbReference type="SAM" id="Phobius"/>
    </source>
</evidence>
<dbReference type="CDD" id="cd00158">
    <property type="entry name" value="RHOD"/>
    <property type="match status" value="1"/>
</dbReference>
<keyword evidence="4" id="KW-1185">Reference proteome</keyword>